<dbReference type="GO" id="GO:0003700">
    <property type="term" value="F:DNA-binding transcription factor activity"/>
    <property type="evidence" value="ECO:0007669"/>
    <property type="project" value="InterPro"/>
</dbReference>
<dbReference type="Gene3D" id="1.10.10.60">
    <property type="entry name" value="Homeodomain-like"/>
    <property type="match status" value="2"/>
</dbReference>
<keyword evidence="4" id="KW-0812">Transmembrane</keyword>
<evidence type="ECO:0000256" key="2">
    <source>
        <dbReference type="ARBA" id="ARBA00023125"/>
    </source>
</evidence>
<dbReference type="CDD" id="cd02208">
    <property type="entry name" value="cupin_RmlC-like"/>
    <property type="match status" value="1"/>
</dbReference>
<evidence type="ECO:0000313" key="7">
    <source>
        <dbReference type="Proteomes" id="UP000255036"/>
    </source>
</evidence>
<dbReference type="SUPFAM" id="SSF46689">
    <property type="entry name" value="Homeodomain-like"/>
    <property type="match status" value="2"/>
</dbReference>
<evidence type="ECO:0000256" key="4">
    <source>
        <dbReference type="SAM" id="Phobius"/>
    </source>
</evidence>
<dbReference type="RefSeq" id="WP_115482084.1">
    <property type="nucleotide sequence ID" value="NZ_QRCT01000029.1"/>
</dbReference>
<dbReference type="Proteomes" id="UP000255036">
    <property type="component" value="Unassembled WGS sequence"/>
</dbReference>
<keyword evidence="7" id="KW-1185">Reference proteome</keyword>
<dbReference type="InterPro" id="IPR037923">
    <property type="entry name" value="HTH-like"/>
</dbReference>
<dbReference type="InterPro" id="IPR003313">
    <property type="entry name" value="AraC-bd"/>
</dbReference>
<keyword evidence="4" id="KW-1133">Transmembrane helix</keyword>
<dbReference type="InterPro" id="IPR018060">
    <property type="entry name" value="HTH_AraC"/>
</dbReference>
<accession>A0A371AUM4</accession>
<keyword evidence="2" id="KW-0238">DNA-binding</keyword>
<sequence>MTILNKDNNHFLIPTQKPPKFLRVVKSIGGKNSRPRMKHKHENHVEMHFIISGEAYYMIDKERFWVRTGDVMICNANVVHEASPEFFTDISMYWIELTDIELPGLPKNCLISEKAATIYHCQEQYKEINGIFEVMHQLYKKNNSTSKEACFHLMISLLVIIYPYVNVIEEKSTPKRKNKKELCKSIKQYLDEHLSEDISLKELSEEYYMNMYYLSHVFKEQIGSSPMQYLVNRRIGEAQTLLEETDLTITEIAIRVGYGDPNQFYALFSKYVGMSPRKYRKTCRIDSKSADSVK</sequence>
<dbReference type="InterPro" id="IPR009057">
    <property type="entry name" value="Homeodomain-like_sf"/>
</dbReference>
<proteinExistence type="predicted"/>
<dbReference type="InterPro" id="IPR018062">
    <property type="entry name" value="HTH_AraC-typ_CS"/>
</dbReference>
<dbReference type="PROSITE" id="PS00041">
    <property type="entry name" value="HTH_ARAC_FAMILY_1"/>
    <property type="match status" value="1"/>
</dbReference>
<dbReference type="AlphaFoldDB" id="A0A371AUM4"/>
<organism evidence="6 7">
    <name type="scientific">Anaerosacchariphilus polymeriproducens</name>
    <dbReference type="NCBI Taxonomy" id="1812858"/>
    <lineage>
        <taxon>Bacteria</taxon>
        <taxon>Bacillati</taxon>
        <taxon>Bacillota</taxon>
        <taxon>Clostridia</taxon>
        <taxon>Lachnospirales</taxon>
        <taxon>Lachnospiraceae</taxon>
        <taxon>Anaerosacchariphilus</taxon>
    </lineage>
</organism>
<comment type="caution">
    <text evidence="6">The sequence shown here is derived from an EMBL/GenBank/DDBJ whole genome shotgun (WGS) entry which is preliminary data.</text>
</comment>
<dbReference type="OrthoDB" id="2112176at2"/>
<reference evidence="6 7" key="1">
    <citation type="submission" date="2018-07" db="EMBL/GenBank/DDBJ databases">
        <title>Anaerosacharophilus polymeroproducens gen. nov. sp. nov., an anaerobic bacterium isolated from salt field.</title>
        <authorList>
            <person name="Kim W."/>
            <person name="Yang S.-H."/>
            <person name="Oh J."/>
            <person name="Lee J.-H."/>
            <person name="Kwon K.K."/>
        </authorList>
    </citation>
    <scope>NUCLEOTIDE SEQUENCE [LARGE SCALE GENOMIC DNA]</scope>
    <source>
        <strain evidence="6 7">MCWD5</strain>
    </source>
</reference>
<evidence type="ECO:0000313" key="6">
    <source>
        <dbReference type="EMBL" id="RDU23268.1"/>
    </source>
</evidence>
<dbReference type="PANTHER" id="PTHR43280">
    <property type="entry name" value="ARAC-FAMILY TRANSCRIPTIONAL REGULATOR"/>
    <property type="match status" value="1"/>
</dbReference>
<evidence type="ECO:0000259" key="5">
    <source>
        <dbReference type="PROSITE" id="PS01124"/>
    </source>
</evidence>
<dbReference type="EMBL" id="QRCT01000029">
    <property type="protein sequence ID" value="RDU23268.1"/>
    <property type="molecule type" value="Genomic_DNA"/>
</dbReference>
<name>A0A371AUM4_9FIRM</name>
<evidence type="ECO:0000256" key="1">
    <source>
        <dbReference type="ARBA" id="ARBA00023015"/>
    </source>
</evidence>
<dbReference type="PROSITE" id="PS01124">
    <property type="entry name" value="HTH_ARAC_FAMILY_2"/>
    <property type="match status" value="1"/>
</dbReference>
<keyword evidence="1" id="KW-0805">Transcription regulation</keyword>
<keyword evidence="3" id="KW-0804">Transcription</keyword>
<dbReference type="Gene3D" id="2.60.120.10">
    <property type="entry name" value="Jelly Rolls"/>
    <property type="match status" value="1"/>
</dbReference>
<dbReference type="InterPro" id="IPR020449">
    <property type="entry name" value="Tscrpt_reg_AraC-type_HTH"/>
</dbReference>
<dbReference type="SUPFAM" id="SSF51215">
    <property type="entry name" value="Regulatory protein AraC"/>
    <property type="match status" value="1"/>
</dbReference>
<protein>
    <submittedName>
        <fullName evidence="6">AraC family transcriptional regulator</fullName>
    </submittedName>
</protein>
<feature type="transmembrane region" description="Helical" evidence="4">
    <location>
        <begin position="149"/>
        <end position="165"/>
    </location>
</feature>
<dbReference type="PRINTS" id="PR00032">
    <property type="entry name" value="HTHARAC"/>
</dbReference>
<evidence type="ECO:0000256" key="3">
    <source>
        <dbReference type="ARBA" id="ARBA00023163"/>
    </source>
</evidence>
<dbReference type="Pfam" id="PF02311">
    <property type="entry name" value="AraC_binding"/>
    <property type="match status" value="1"/>
</dbReference>
<dbReference type="Pfam" id="PF12833">
    <property type="entry name" value="HTH_18"/>
    <property type="match status" value="1"/>
</dbReference>
<dbReference type="SMART" id="SM00342">
    <property type="entry name" value="HTH_ARAC"/>
    <property type="match status" value="1"/>
</dbReference>
<dbReference type="GO" id="GO:0043565">
    <property type="term" value="F:sequence-specific DNA binding"/>
    <property type="evidence" value="ECO:0007669"/>
    <property type="project" value="InterPro"/>
</dbReference>
<dbReference type="PANTHER" id="PTHR43280:SF28">
    <property type="entry name" value="HTH-TYPE TRANSCRIPTIONAL ACTIVATOR RHAS"/>
    <property type="match status" value="1"/>
</dbReference>
<keyword evidence="4" id="KW-0472">Membrane</keyword>
<feature type="domain" description="HTH araC/xylS-type" evidence="5">
    <location>
        <begin position="184"/>
        <end position="282"/>
    </location>
</feature>
<gene>
    <name evidence="6" type="ORF">DWV06_10180</name>
</gene>
<dbReference type="InterPro" id="IPR014710">
    <property type="entry name" value="RmlC-like_jellyroll"/>
</dbReference>